<dbReference type="InParanoid" id="B9T1F8"/>
<evidence type="ECO:0000313" key="2">
    <source>
        <dbReference type="EMBL" id="EEF30310.1"/>
    </source>
</evidence>
<dbReference type="EMBL" id="EQ974338">
    <property type="protein sequence ID" value="EEF30310.1"/>
    <property type="molecule type" value="Genomic_DNA"/>
</dbReference>
<dbReference type="AlphaFoldDB" id="B9T1F8"/>
<protein>
    <submittedName>
        <fullName evidence="2">Uncharacterized protein</fullName>
    </submittedName>
</protein>
<evidence type="ECO:0000256" key="1">
    <source>
        <dbReference type="SAM" id="MobiDB-lite"/>
    </source>
</evidence>
<dbReference type="STRING" id="3988.B9T1F8"/>
<proteinExistence type="predicted"/>
<organism evidence="2 3">
    <name type="scientific">Ricinus communis</name>
    <name type="common">Castor bean</name>
    <dbReference type="NCBI Taxonomy" id="3988"/>
    <lineage>
        <taxon>Eukaryota</taxon>
        <taxon>Viridiplantae</taxon>
        <taxon>Streptophyta</taxon>
        <taxon>Embryophyta</taxon>
        <taxon>Tracheophyta</taxon>
        <taxon>Spermatophyta</taxon>
        <taxon>Magnoliopsida</taxon>
        <taxon>eudicotyledons</taxon>
        <taxon>Gunneridae</taxon>
        <taxon>Pentapetalae</taxon>
        <taxon>rosids</taxon>
        <taxon>fabids</taxon>
        <taxon>Malpighiales</taxon>
        <taxon>Euphorbiaceae</taxon>
        <taxon>Acalyphoideae</taxon>
        <taxon>Acalypheae</taxon>
        <taxon>Ricinus</taxon>
    </lineage>
</organism>
<feature type="region of interest" description="Disordered" evidence="1">
    <location>
        <begin position="88"/>
        <end position="113"/>
    </location>
</feature>
<gene>
    <name evidence="2" type="ORF">RCOM_0373770</name>
</gene>
<feature type="region of interest" description="Disordered" evidence="1">
    <location>
        <begin position="26"/>
        <end position="75"/>
    </location>
</feature>
<feature type="compositionally biased region" description="Low complexity" evidence="1">
    <location>
        <begin position="47"/>
        <end position="66"/>
    </location>
</feature>
<feature type="compositionally biased region" description="Basic residues" evidence="1">
    <location>
        <begin position="90"/>
        <end position="113"/>
    </location>
</feature>
<accession>B9T1F8</accession>
<dbReference type="Proteomes" id="UP000008311">
    <property type="component" value="Unassembled WGS sequence"/>
</dbReference>
<name>B9T1F8_RICCO</name>
<reference evidence="3" key="1">
    <citation type="journal article" date="2010" name="Nat. Biotechnol.">
        <title>Draft genome sequence of the oilseed species Ricinus communis.</title>
        <authorList>
            <person name="Chan A.P."/>
            <person name="Crabtree J."/>
            <person name="Zhao Q."/>
            <person name="Lorenzi H."/>
            <person name="Orvis J."/>
            <person name="Puiu D."/>
            <person name="Melake-Berhan A."/>
            <person name="Jones K.M."/>
            <person name="Redman J."/>
            <person name="Chen G."/>
            <person name="Cahoon E.B."/>
            <person name="Gedil M."/>
            <person name="Stanke M."/>
            <person name="Haas B.J."/>
            <person name="Wortman J.R."/>
            <person name="Fraser-Liggett C.M."/>
            <person name="Ravel J."/>
            <person name="Rabinowicz P.D."/>
        </authorList>
    </citation>
    <scope>NUCLEOTIDE SEQUENCE [LARGE SCALE GENOMIC DNA]</scope>
    <source>
        <strain evidence="3">cv. Hale</strain>
    </source>
</reference>
<evidence type="ECO:0000313" key="3">
    <source>
        <dbReference type="Proteomes" id="UP000008311"/>
    </source>
</evidence>
<keyword evidence="3" id="KW-1185">Reference proteome</keyword>
<sequence length="113" mass="12753">MLSPSREERTVASALLLLSKTIPHQSPMSIKQRISSSCSKSEEESFSSKSHSVSSSTLTSLHGSSSRGNRPSHKLRIVAVVSRSHDTKFKVVRKKRSKQHRLNQIRQQRRFLA</sequence>